<proteinExistence type="predicted"/>
<dbReference type="RefSeq" id="WP_321551331.1">
    <property type="nucleotide sequence ID" value="NZ_JAXIVS010000022.1"/>
</dbReference>
<accession>A0ABU5HGZ1</accession>
<evidence type="ECO:0000313" key="1">
    <source>
        <dbReference type="EMBL" id="MDY7232616.1"/>
    </source>
</evidence>
<keyword evidence="2" id="KW-1185">Reference proteome</keyword>
<name>A0ABU5HGZ1_9BACT</name>
<organism evidence="1 2">
    <name type="scientific">Hyalangium rubrum</name>
    <dbReference type="NCBI Taxonomy" id="3103134"/>
    <lineage>
        <taxon>Bacteria</taxon>
        <taxon>Pseudomonadati</taxon>
        <taxon>Myxococcota</taxon>
        <taxon>Myxococcia</taxon>
        <taxon>Myxococcales</taxon>
        <taxon>Cystobacterineae</taxon>
        <taxon>Archangiaceae</taxon>
        <taxon>Hyalangium</taxon>
    </lineage>
</organism>
<dbReference type="EMBL" id="JAXIVS010000022">
    <property type="protein sequence ID" value="MDY7232616.1"/>
    <property type="molecule type" value="Genomic_DNA"/>
</dbReference>
<reference evidence="1 2" key="1">
    <citation type="submission" date="2023-12" db="EMBL/GenBank/DDBJ databases">
        <title>the genome sequence of Hyalangium sp. s54d21.</title>
        <authorList>
            <person name="Zhang X."/>
        </authorList>
    </citation>
    <scope>NUCLEOTIDE SEQUENCE [LARGE SCALE GENOMIC DNA]</scope>
    <source>
        <strain evidence="2">s54d21</strain>
    </source>
</reference>
<gene>
    <name evidence="1" type="ORF">SYV04_39895</name>
</gene>
<sequence length="120" mass="12921">MLRPNGADGGFQHLKHLLAPRLDAEGGTLVLSAHQTQATELGGGLLHPPVNGHSFVAKYTMSGAFRWARVVAMTSYSPHVALLPDGGTVGVLPVFDRVFFDQRTWSSTGRFDTLFFNAGP</sequence>
<comment type="caution">
    <text evidence="1">The sequence shown here is derived from an EMBL/GenBank/DDBJ whole genome shotgun (WGS) entry which is preliminary data.</text>
</comment>
<protein>
    <submittedName>
        <fullName evidence="1">Uncharacterized protein</fullName>
    </submittedName>
</protein>
<evidence type="ECO:0000313" key="2">
    <source>
        <dbReference type="Proteomes" id="UP001291309"/>
    </source>
</evidence>
<dbReference type="Proteomes" id="UP001291309">
    <property type="component" value="Unassembled WGS sequence"/>
</dbReference>